<comment type="caution">
    <text evidence="2">The sequence shown here is derived from an EMBL/GenBank/DDBJ whole genome shotgun (WGS) entry which is preliminary data.</text>
</comment>
<name>A0A9X1ZD96_9GAMM</name>
<evidence type="ECO:0008006" key="4">
    <source>
        <dbReference type="Google" id="ProtNLM"/>
    </source>
</evidence>
<keyword evidence="1" id="KW-0732">Signal</keyword>
<dbReference type="Proteomes" id="UP001139293">
    <property type="component" value="Unassembled WGS sequence"/>
</dbReference>
<accession>A0A9X1ZD96</accession>
<proteinExistence type="predicted"/>
<evidence type="ECO:0000256" key="1">
    <source>
        <dbReference type="SAM" id="SignalP"/>
    </source>
</evidence>
<feature type="signal peptide" evidence="1">
    <location>
        <begin position="1"/>
        <end position="23"/>
    </location>
</feature>
<protein>
    <recommendedName>
        <fullName evidence="4">Flagellar assembly protein T N-terminal domain-containing protein</fullName>
    </recommendedName>
</protein>
<dbReference type="RefSeq" id="WP_248948806.1">
    <property type="nucleotide sequence ID" value="NZ_JAKILB010000002.1"/>
</dbReference>
<organism evidence="2 3">
    <name type="scientific">Shewanella pneumatophori</name>
    <dbReference type="NCBI Taxonomy" id="314092"/>
    <lineage>
        <taxon>Bacteria</taxon>
        <taxon>Pseudomonadati</taxon>
        <taxon>Pseudomonadota</taxon>
        <taxon>Gammaproteobacteria</taxon>
        <taxon>Alteromonadales</taxon>
        <taxon>Shewanellaceae</taxon>
        <taxon>Shewanella</taxon>
    </lineage>
</organism>
<evidence type="ECO:0000313" key="2">
    <source>
        <dbReference type="EMBL" id="MCL1137677.1"/>
    </source>
</evidence>
<dbReference type="EMBL" id="JAKILB010000002">
    <property type="protein sequence ID" value="MCL1137677.1"/>
    <property type="molecule type" value="Genomic_DNA"/>
</dbReference>
<gene>
    <name evidence="2" type="ORF">L2740_03840</name>
</gene>
<evidence type="ECO:0000313" key="3">
    <source>
        <dbReference type="Proteomes" id="UP001139293"/>
    </source>
</evidence>
<dbReference type="AlphaFoldDB" id="A0A9X1ZD96"/>
<reference evidence="2" key="1">
    <citation type="submission" date="2022-01" db="EMBL/GenBank/DDBJ databases">
        <title>Whole genome-based taxonomy of the Shewanellaceae.</title>
        <authorList>
            <person name="Martin-Rodriguez A.J."/>
        </authorList>
    </citation>
    <scope>NUCLEOTIDE SEQUENCE</scope>
    <source>
        <strain evidence="2">KCTC 23973</strain>
    </source>
</reference>
<sequence length="463" mass="50311">MGAKRLTQGFALSTLFVCLSASALELDKSQSSLALVEQGCAYGRGALAIEAAKAQALNSLRLFLLGETSFSFSTDDAQLFDEQYNQQSRELLVSGIAQGTIRANYDQPEIQGDDTCITVRLTPPADQDQESEQDVVWGSEPTMSVVVVGEGKSKAGLTARQAAEQDAFQRAVSQVLGVMVKSGFMQQSSSNMSASANSDDFNMQEVATQSLSLQSQGLISHWNEVSSVQLPDGTLTVTLDITVEKKRIEEKVAELITSLGQPTVYIDAKLPIVKQIFTDALASMGFNLSESPAAASIILQVLENEKITPSGLQLELRASVVDRAGNQYGAWQNDPTFLTLPNQPDMLNELASVHLALEDNQQALKQQLHDSVHKMAMRGGPVRELILSERAAGKHGQLYTLLSAINGVSDIKINAESGRVIVQLRSLNNANDLAQYIEPSLRIHQPQYQTKLSVLNEYQIQVL</sequence>
<feature type="chain" id="PRO_5040794307" description="Flagellar assembly protein T N-terminal domain-containing protein" evidence="1">
    <location>
        <begin position="24"/>
        <end position="463"/>
    </location>
</feature>
<keyword evidence="3" id="KW-1185">Reference proteome</keyword>